<reference evidence="1" key="1">
    <citation type="submission" date="2018-02" db="EMBL/GenBank/DDBJ databases">
        <title>Rhizophora mucronata_Transcriptome.</title>
        <authorList>
            <person name="Meera S.P."/>
            <person name="Sreeshan A."/>
            <person name="Augustine A."/>
        </authorList>
    </citation>
    <scope>NUCLEOTIDE SEQUENCE</scope>
    <source>
        <tissue evidence="1">Leaf</tissue>
    </source>
</reference>
<sequence length="67" mass="7560">MPMSFGIVFSEELPFCTIQIASIVNLSNGKQVLCELHKLLVTVSVCIGLLEWLNYQTILWIHHTISS</sequence>
<accession>A0A2P2M7L2</accession>
<dbReference type="EMBL" id="GGEC01045737">
    <property type="protein sequence ID" value="MBX26221.1"/>
    <property type="molecule type" value="Transcribed_RNA"/>
</dbReference>
<protein>
    <submittedName>
        <fullName evidence="1">Uncharacterized protein</fullName>
    </submittedName>
</protein>
<dbReference type="AlphaFoldDB" id="A0A2P2M7L2"/>
<name>A0A2P2M7L2_RHIMU</name>
<organism evidence="1">
    <name type="scientific">Rhizophora mucronata</name>
    <name type="common">Asiatic mangrove</name>
    <dbReference type="NCBI Taxonomy" id="61149"/>
    <lineage>
        <taxon>Eukaryota</taxon>
        <taxon>Viridiplantae</taxon>
        <taxon>Streptophyta</taxon>
        <taxon>Embryophyta</taxon>
        <taxon>Tracheophyta</taxon>
        <taxon>Spermatophyta</taxon>
        <taxon>Magnoliopsida</taxon>
        <taxon>eudicotyledons</taxon>
        <taxon>Gunneridae</taxon>
        <taxon>Pentapetalae</taxon>
        <taxon>rosids</taxon>
        <taxon>fabids</taxon>
        <taxon>Malpighiales</taxon>
        <taxon>Rhizophoraceae</taxon>
        <taxon>Rhizophora</taxon>
    </lineage>
</organism>
<evidence type="ECO:0000313" key="1">
    <source>
        <dbReference type="EMBL" id="MBX26221.1"/>
    </source>
</evidence>
<proteinExistence type="predicted"/>